<dbReference type="EMBL" id="PEOG01000077">
    <property type="protein sequence ID" value="PIM51156.1"/>
    <property type="molecule type" value="Genomic_DNA"/>
</dbReference>
<evidence type="ECO:0008006" key="3">
    <source>
        <dbReference type="Google" id="ProtNLM"/>
    </source>
</evidence>
<dbReference type="AlphaFoldDB" id="A0A2G9C415"/>
<comment type="caution">
    <text evidence="1">The sequence shown here is derived from an EMBL/GenBank/DDBJ whole genome shotgun (WGS) entry which is preliminary data.</text>
</comment>
<gene>
    <name evidence="1" type="ORF">CS062_21225</name>
</gene>
<sequence>MAQEPGNGYVVLNSYSQPPFVQAGDAAESGLAPTFVRLLREASKLPVPLTLETVPRKRLELRLEGPRFQGLALFLAPEFLSDEARTGKWSVPLLVDENVLVSLRPLQISSPEDLSGMRLGAIAGHIYRVLGPHIEAHRIKREDAPDHVSNLKKLCLGRVDFVVMSRSELAGSNELAGCSQPFKWRSFPDPQVIVRRVVIRVPDERATERLLAATETVACSAAWQAALQRYQLSTVGCNSPGSSSRR</sequence>
<dbReference type="RefSeq" id="WP_099863565.1">
    <property type="nucleotide sequence ID" value="NZ_PEOG01000077.1"/>
</dbReference>
<keyword evidence="2" id="KW-1185">Reference proteome</keyword>
<name>A0A2G9C415_9BURK</name>
<evidence type="ECO:0000313" key="2">
    <source>
        <dbReference type="Proteomes" id="UP000231501"/>
    </source>
</evidence>
<dbReference type="Proteomes" id="UP000231501">
    <property type="component" value="Unassembled WGS sequence"/>
</dbReference>
<dbReference type="OrthoDB" id="8585936at2"/>
<evidence type="ECO:0000313" key="1">
    <source>
        <dbReference type="EMBL" id="PIM51156.1"/>
    </source>
</evidence>
<protein>
    <recommendedName>
        <fullName evidence="3">Solute-binding protein family 3/N-terminal domain-containing protein</fullName>
    </recommendedName>
</protein>
<reference evidence="1 2" key="1">
    <citation type="submission" date="2017-11" db="EMBL/GenBank/DDBJ databases">
        <title>Draft genome sequence of Mitsuaria sp. HWN-4.</title>
        <authorList>
            <person name="Gundlapally S.R."/>
        </authorList>
    </citation>
    <scope>NUCLEOTIDE SEQUENCE [LARGE SCALE GENOMIC DNA]</scope>
    <source>
        <strain evidence="1 2">HWN-4</strain>
    </source>
</reference>
<organism evidence="1 2">
    <name type="scientific">Roseateles chitinivorans</name>
    <dbReference type="NCBI Taxonomy" id="2917965"/>
    <lineage>
        <taxon>Bacteria</taxon>
        <taxon>Pseudomonadati</taxon>
        <taxon>Pseudomonadota</taxon>
        <taxon>Betaproteobacteria</taxon>
        <taxon>Burkholderiales</taxon>
        <taxon>Sphaerotilaceae</taxon>
        <taxon>Roseateles</taxon>
    </lineage>
</organism>
<dbReference type="SUPFAM" id="SSF53850">
    <property type="entry name" value="Periplasmic binding protein-like II"/>
    <property type="match status" value="1"/>
</dbReference>
<proteinExistence type="predicted"/>
<accession>A0A2G9C415</accession>